<comment type="caution">
    <text evidence="1">The sequence shown here is derived from an EMBL/GenBank/DDBJ whole genome shotgun (WGS) entry which is preliminary data.</text>
</comment>
<dbReference type="OMA" id="HEKSEYI"/>
<organism evidence="1 2">
    <name type="scientific">Haemaphysalis longicornis</name>
    <name type="common">Bush tick</name>
    <dbReference type="NCBI Taxonomy" id="44386"/>
    <lineage>
        <taxon>Eukaryota</taxon>
        <taxon>Metazoa</taxon>
        <taxon>Ecdysozoa</taxon>
        <taxon>Arthropoda</taxon>
        <taxon>Chelicerata</taxon>
        <taxon>Arachnida</taxon>
        <taxon>Acari</taxon>
        <taxon>Parasitiformes</taxon>
        <taxon>Ixodida</taxon>
        <taxon>Ixodoidea</taxon>
        <taxon>Ixodidae</taxon>
        <taxon>Haemaphysalinae</taxon>
        <taxon>Haemaphysalis</taxon>
    </lineage>
</organism>
<keyword evidence="2" id="KW-1185">Reference proteome</keyword>
<gene>
    <name evidence="1" type="ORF">HPB48_013512</name>
</gene>
<dbReference type="Proteomes" id="UP000821853">
    <property type="component" value="Unassembled WGS sequence"/>
</dbReference>
<dbReference type="EMBL" id="JABSTR010000009">
    <property type="protein sequence ID" value="KAH9379402.1"/>
    <property type="molecule type" value="Genomic_DNA"/>
</dbReference>
<protein>
    <submittedName>
        <fullName evidence="1">Uncharacterized protein</fullName>
    </submittedName>
</protein>
<dbReference type="AlphaFoldDB" id="A0A9J6GV94"/>
<evidence type="ECO:0000313" key="2">
    <source>
        <dbReference type="Proteomes" id="UP000821853"/>
    </source>
</evidence>
<accession>A0A9J6GV94</accession>
<reference evidence="1 2" key="1">
    <citation type="journal article" date="2020" name="Cell">
        <title>Large-Scale Comparative Analyses of Tick Genomes Elucidate Their Genetic Diversity and Vector Capacities.</title>
        <authorList>
            <consortium name="Tick Genome and Microbiome Consortium (TIGMIC)"/>
            <person name="Jia N."/>
            <person name="Wang J."/>
            <person name="Shi W."/>
            <person name="Du L."/>
            <person name="Sun Y."/>
            <person name="Zhan W."/>
            <person name="Jiang J.F."/>
            <person name="Wang Q."/>
            <person name="Zhang B."/>
            <person name="Ji P."/>
            <person name="Bell-Sakyi L."/>
            <person name="Cui X.M."/>
            <person name="Yuan T.T."/>
            <person name="Jiang B.G."/>
            <person name="Yang W.F."/>
            <person name="Lam T.T."/>
            <person name="Chang Q.C."/>
            <person name="Ding S.J."/>
            <person name="Wang X.J."/>
            <person name="Zhu J.G."/>
            <person name="Ruan X.D."/>
            <person name="Zhao L."/>
            <person name="Wei J.T."/>
            <person name="Ye R.Z."/>
            <person name="Que T.C."/>
            <person name="Du C.H."/>
            <person name="Zhou Y.H."/>
            <person name="Cheng J.X."/>
            <person name="Dai P.F."/>
            <person name="Guo W.B."/>
            <person name="Han X.H."/>
            <person name="Huang E.J."/>
            <person name="Li L.F."/>
            <person name="Wei W."/>
            <person name="Gao Y.C."/>
            <person name="Liu J.Z."/>
            <person name="Shao H.Z."/>
            <person name="Wang X."/>
            <person name="Wang C.C."/>
            <person name="Yang T.C."/>
            <person name="Huo Q.B."/>
            <person name="Li W."/>
            <person name="Chen H.Y."/>
            <person name="Chen S.E."/>
            <person name="Zhou L.G."/>
            <person name="Ni X.B."/>
            <person name="Tian J.H."/>
            <person name="Sheng Y."/>
            <person name="Liu T."/>
            <person name="Pan Y.S."/>
            <person name="Xia L.Y."/>
            <person name="Li J."/>
            <person name="Zhao F."/>
            <person name="Cao W.C."/>
        </authorList>
    </citation>
    <scope>NUCLEOTIDE SEQUENCE [LARGE SCALE GENOMIC DNA]</scope>
    <source>
        <strain evidence="1">HaeL-2018</strain>
    </source>
</reference>
<dbReference type="VEuPathDB" id="VectorBase:HLOH_056021"/>
<evidence type="ECO:0000313" key="1">
    <source>
        <dbReference type="EMBL" id="KAH9379402.1"/>
    </source>
</evidence>
<sequence>MLQQSIDAVTNILRDVGMQAAHEKSEYIGVLNSPNIRKQPTLELFSLNPNNQPIPCKSSIRVLGLHIDQVSQATTWVTNTIKTIKQILRIIKRFTTHQFGLKEHALRHLTHTLLI</sequence>
<proteinExistence type="predicted"/>
<name>A0A9J6GV94_HAELO</name>